<accession>A0A4P7U9D1</accession>
<dbReference type="AlphaFoldDB" id="A0A4P7U9D1"/>
<dbReference type="KEGG" id="ndp:E2C04_04700"/>
<reference evidence="2" key="4">
    <citation type="submission" date="2019-03" db="EMBL/GenBank/DDBJ databases">
        <authorList>
            <person name="Huang Y."/>
        </authorList>
    </citation>
    <scope>NUCLEOTIDE SEQUENCE</scope>
    <source>
        <strain evidence="2">JCM 16608</strain>
    </source>
</reference>
<keyword evidence="4" id="KW-1185">Reference proteome</keyword>
<evidence type="ECO:0000313" key="4">
    <source>
        <dbReference type="Proteomes" id="UP000630594"/>
    </source>
</evidence>
<proteinExistence type="predicted"/>
<reference evidence="1" key="5">
    <citation type="submission" date="2024-05" db="EMBL/GenBank/DDBJ databases">
        <authorList>
            <person name="Sun Q."/>
            <person name="Sedlacek I."/>
        </authorList>
    </citation>
    <scope>NUCLEOTIDE SEQUENCE</scope>
    <source>
        <strain evidence="1">CCM 7403</strain>
    </source>
</reference>
<name>A0A4P7U9D1_9ACTN</name>
<organism evidence="2 3">
    <name type="scientific">Nocardioides daphniae</name>
    <dbReference type="NCBI Taxonomy" id="402297"/>
    <lineage>
        <taxon>Bacteria</taxon>
        <taxon>Bacillati</taxon>
        <taxon>Actinomycetota</taxon>
        <taxon>Actinomycetes</taxon>
        <taxon>Propionibacteriales</taxon>
        <taxon>Nocardioidaceae</taxon>
        <taxon>Nocardioides</taxon>
    </lineage>
</organism>
<reference evidence="1" key="2">
    <citation type="journal article" date="2014" name="Int. J. Syst. Evol. Microbiol.">
        <title>Complete genome of a new Firmicutes species belonging to the dominant human colonic microbiota ('Ruminococcus bicirculans') reveals two chromosomes and a selective capacity to utilize plant glucans.</title>
        <authorList>
            <consortium name="NISC Comparative Sequencing Program"/>
            <person name="Wegmann U."/>
            <person name="Louis P."/>
            <person name="Goesmann A."/>
            <person name="Henrissat B."/>
            <person name="Duncan S.H."/>
            <person name="Flint H.J."/>
        </authorList>
    </citation>
    <scope>NUCLEOTIDE SEQUENCE</scope>
    <source>
        <strain evidence="1">CCM 7403</strain>
    </source>
</reference>
<evidence type="ECO:0000313" key="3">
    <source>
        <dbReference type="Proteomes" id="UP000297025"/>
    </source>
</evidence>
<dbReference type="EMBL" id="CP038462">
    <property type="protein sequence ID" value="QCC76692.1"/>
    <property type="molecule type" value="Genomic_DNA"/>
</dbReference>
<dbReference type="InterPro" id="IPR054206">
    <property type="entry name" value="DUF6912"/>
</dbReference>
<reference evidence="4" key="3">
    <citation type="journal article" date="2019" name="Int. J. Syst. Evol. Microbiol.">
        <title>The Global Catalogue of Microorganisms (GCM) 10K type strain sequencing project: providing services to taxonomists for standard genome sequencing and annotation.</title>
        <authorList>
            <consortium name="The Broad Institute Genomics Platform"/>
            <consortium name="The Broad Institute Genome Sequencing Center for Infectious Disease"/>
            <person name="Wu L."/>
            <person name="Ma J."/>
        </authorList>
    </citation>
    <scope>NUCLEOTIDE SEQUENCE [LARGE SCALE GENOMIC DNA]</scope>
    <source>
        <strain evidence="4">CCM 7403</strain>
    </source>
</reference>
<dbReference type="Proteomes" id="UP000297025">
    <property type="component" value="Chromosome"/>
</dbReference>
<evidence type="ECO:0000313" key="2">
    <source>
        <dbReference type="EMBL" id="QCC76692.1"/>
    </source>
</evidence>
<protein>
    <submittedName>
        <fullName evidence="2">Uncharacterized protein</fullName>
    </submittedName>
</protein>
<gene>
    <name evidence="2" type="ORF">E2C04_04700</name>
    <name evidence="1" type="ORF">GCM10007231_12990</name>
</gene>
<evidence type="ECO:0000313" key="1">
    <source>
        <dbReference type="EMBL" id="GGD15393.1"/>
    </source>
</evidence>
<reference evidence="2 3" key="1">
    <citation type="journal article" date="2008" name="Int. J. Syst. Evol. Microbiol.">
        <title>Nocardioides daphniae sp. nov., isolated from Daphnia cucullata (Crustacea: Cladocera).</title>
        <authorList>
            <person name="Toth E.M."/>
            <person name="Keki Z."/>
            <person name="Homonnay Z.G."/>
            <person name="Borsodi A.K."/>
            <person name="Marialigeti K."/>
            <person name="Schumann P."/>
        </authorList>
    </citation>
    <scope>NUCLEOTIDE SEQUENCE [LARGE SCALE GENOMIC DNA]</scope>
    <source>
        <strain evidence="2 3">JCM 16608</strain>
    </source>
</reference>
<dbReference type="RefSeq" id="WP_135831740.1">
    <property type="nucleotide sequence ID" value="NZ_BMCK01000002.1"/>
</dbReference>
<dbReference type="Pfam" id="PF21853">
    <property type="entry name" value="DUF6912"/>
    <property type="match status" value="1"/>
</dbReference>
<dbReference type="EMBL" id="BMCK01000002">
    <property type="protein sequence ID" value="GGD15393.1"/>
    <property type="molecule type" value="Genomic_DNA"/>
</dbReference>
<sequence>MSVRVYLPTTRAGLAALVGGDDDWRAVAGAEPVVAEGDSEDEEYAALMTAADASTALYETLGEAGRRRVVVVAEVASPDAPVGLGDVASVHLDTDDRAANADPDDDLAWFVPEELQHLL</sequence>
<dbReference type="Proteomes" id="UP000630594">
    <property type="component" value="Unassembled WGS sequence"/>
</dbReference>